<gene>
    <name evidence="3" type="ORF">Pan44_44490</name>
</gene>
<protein>
    <recommendedName>
        <fullName evidence="5">SLA1 homology domain-containing protein</fullName>
    </recommendedName>
</protein>
<dbReference type="InParanoid" id="A0A517SJU8"/>
<feature type="chain" id="PRO_5021866349" description="SLA1 homology domain-containing protein" evidence="2">
    <location>
        <begin position="22"/>
        <end position="448"/>
    </location>
</feature>
<keyword evidence="2" id="KW-0732">Signal</keyword>
<proteinExistence type="predicted"/>
<reference evidence="3 4" key="1">
    <citation type="submission" date="2019-02" db="EMBL/GenBank/DDBJ databases">
        <title>Deep-cultivation of Planctomycetes and their phenomic and genomic characterization uncovers novel biology.</title>
        <authorList>
            <person name="Wiegand S."/>
            <person name="Jogler M."/>
            <person name="Boedeker C."/>
            <person name="Pinto D."/>
            <person name="Vollmers J."/>
            <person name="Rivas-Marin E."/>
            <person name="Kohn T."/>
            <person name="Peeters S.H."/>
            <person name="Heuer A."/>
            <person name="Rast P."/>
            <person name="Oberbeckmann S."/>
            <person name="Bunk B."/>
            <person name="Jeske O."/>
            <person name="Meyerdierks A."/>
            <person name="Storesund J.E."/>
            <person name="Kallscheuer N."/>
            <person name="Luecker S."/>
            <person name="Lage O.M."/>
            <person name="Pohl T."/>
            <person name="Merkel B.J."/>
            <person name="Hornburger P."/>
            <person name="Mueller R.-W."/>
            <person name="Bruemmer F."/>
            <person name="Labrenz M."/>
            <person name="Spormann A.M."/>
            <person name="Op den Camp H."/>
            <person name="Overmann J."/>
            <person name="Amann R."/>
            <person name="Jetten M.S.M."/>
            <person name="Mascher T."/>
            <person name="Medema M.H."/>
            <person name="Devos D.P."/>
            <person name="Kaster A.-K."/>
            <person name="Ovreas L."/>
            <person name="Rohde M."/>
            <person name="Galperin M.Y."/>
            <person name="Jogler C."/>
        </authorList>
    </citation>
    <scope>NUCLEOTIDE SEQUENCE [LARGE SCALE GENOMIC DNA]</scope>
    <source>
        <strain evidence="3 4">Pan44</strain>
    </source>
</reference>
<evidence type="ECO:0008006" key="5">
    <source>
        <dbReference type="Google" id="ProtNLM"/>
    </source>
</evidence>
<evidence type="ECO:0000256" key="1">
    <source>
        <dbReference type="SAM" id="MobiDB-lite"/>
    </source>
</evidence>
<feature type="signal peptide" evidence="2">
    <location>
        <begin position="1"/>
        <end position="21"/>
    </location>
</feature>
<dbReference type="RefSeq" id="WP_145033837.1">
    <property type="nucleotide sequence ID" value="NZ_CP036271.1"/>
</dbReference>
<accession>A0A517SJU8</accession>
<dbReference type="AlphaFoldDB" id="A0A517SJU8"/>
<evidence type="ECO:0000313" key="3">
    <source>
        <dbReference type="EMBL" id="QDT56395.1"/>
    </source>
</evidence>
<evidence type="ECO:0000256" key="2">
    <source>
        <dbReference type="SAM" id="SignalP"/>
    </source>
</evidence>
<sequence precursor="true">MRIRGLCLLASLLFVTPTTNGAEKSLPVEGSMLVGGKTYPLKYVVAYESVESDEKLVSVLASDRRIPVAEIKKELAEHEGNDRTLLLSQPYVRVVFKDGRPMYAMGAANGGNFGVSGSAVAGESRLKDGIASGEVRLEKNEEGPFQRAFEFKFQTAFGLDSTPKPSASPATPVKAMASGVFIGNGRKANLAFVSARPGEPFADKPSIALLFTEKDHTKDPKAEFNASFGRYGSALILSMHEDGSIFGCQVAHAAHTKGAFSSTGRIRTDEFEADDVHVSGKITTDGEQDAFGQKWEVEMTFAAPFSRPVVKPATESPMKPGPTGAMPTNPQGKPVAAAPAKGKPAATASLSVADLPFLKNASDVEYKKIVQMLNFKSSTGVAGLAAQMQKELSAAGWQVDGAELVNPNSTILRRKSGDAKLTIFIKPSGKGSEVRVVSEGLDWSKLNE</sequence>
<dbReference type="EMBL" id="CP036271">
    <property type="protein sequence ID" value="QDT56395.1"/>
    <property type="molecule type" value="Genomic_DNA"/>
</dbReference>
<dbReference type="KEGG" id="ccos:Pan44_44490"/>
<organism evidence="3 4">
    <name type="scientific">Caulifigura coniformis</name>
    <dbReference type="NCBI Taxonomy" id="2527983"/>
    <lineage>
        <taxon>Bacteria</taxon>
        <taxon>Pseudomonadati</taxon>
        <taxon>Planctomycetota</taxon>
        <taxon>Planctomycetia</taxon>
        <taxon>Planctomycetales</taxon>
        <taxon>Planctomycetaceae</taxon>
        <taxon>Caulifigura</taxon>
    </lineage>
</organism>
<evidence type="ECO:0000313" key="4">
    <source>
        <dbReference type="Proteomes" id="UP000315700"/>
    </source>
</evidence>
<dbReference type="OrthoDB" id="231591at2"/>
<keyword evidence="4" id="KW-1185">Reference proteome</keyword>
<dbReference type="Proteomes" id="UP000315700">
    <property type="component" value="Chromosome"/>
</dbReference>
<feature type="region of interest" description="Disordered" evidence="1">
    <location>
        <begin position="310"/>
        <end position="339"/>
    </location>
</feature>
<name>A0A517SJU8_9PLAN</name>